<evidence type="ECO:0000256" key="3">
    <source>
        <dbReference type="ARBA" id="ARBA00023315"/>
    </source>
</evidence>
<keyword evidence="8" id="KW-1185">Reference proteome</keyword>
<dbReference type="Gene3D" id="3.30.559.70">
    <property type="entry name" value="Choline/Carnitine o-acyltransferase, domain 2"/>
    <property type="match status" value="1"/>
</dbReference>
<keyword evidence="3 5" id="KW-0012">Acyltransferase</keyword>
<dbReference type="PANTHER" id="PTHR22589:SF103">
    <property type="entry name" value="CARNITINE O-ACETYL-TRANSFERASE, ISOFORM A-RELATED"/>
    <property type="match status" value="1"/>
</dbReference>
<reference evidence="7" key="1">
    <citation type="submission" date="2022-10" db="EMBL/GenBank/DDBJ databases">
        <title>Tapping the CABI collections for fungal endophytes: first genome assemblies for Collariella, Neodidymelliopsis, Ascochyta clinopodiicola, Didymella pomorum, Didymosphaeria variabile, Neocosmospora piperis and Neocucurbitaria cava.</title>
        <authorList>
            <person name="Hill R."/>
        </authorList>
    </citation>
    <scope>NUCLEOTIDE SEQUENCE</scope>
    <source>
        <strain evidence="7">IMI 356815</strain>
    </source>
</reference>
<feature type="domain" description="Choline/carnitine acyltransferase" evidence="6">
    <location>
        <begin position="53"/>
        <end position="589"/>
    </location>
</feature>
<gene>
    <name evidence="7" type="ORF">N0V89_011319</name>
</gene>
<accession>A0A9W8XAX8</accession>
<dbReference type="GeneID" id="80914849"/>
<dbReference type="AlphaFoldDB" id="A0A9W8XAX8"/>
<dbReference type="PANTHER" id="PTHR22589">
    <property type="entry name" value="CARNITINE O-ACYLTRANSFERASE"/>
    <property type="match status" value="1"/>
</dbReference>
<comment type="similarity">
    <text evidence="1 5">Belongs to the carnitine/choline acetyltransferase family.</text>
</comment>
<dbReference type="GO" id="GO:0004092">
    <property type="term" value="F:carnitine O-acetyltransferase activity"/>
    <property type="evidence" value="ECO:0007669"/>
    <property type="project" value="TreeGrafter"/>
</dbReference>
<dbReference type="PROSITE" id="PS00440">
    <property type="entry name" value="ACYLTRANSF_C_2"/>
    <property type="match status" value="1"/>
</dbReference>
<evidence type="ECO:0000256" key="4">
    <source>
        <dbReference type="PIRSR" id="PIRSR600542-1"/>
    </source>
</evidence>
<dbReference type="InterPro" id="IPR023213">
    <property type="entry name" value="CAT-like_dom_sf"/>
</dbReference>
<evidence type="ECO:0000313" key="8">
    <source>
        <dbReference type="Proteomes" id="UP001140513"/>
    </source>
</evidence>
<dbReference type="EMBL" id="JAPEUX010000009">
    <property type="protein sequence ID" value="KAJ4345190.1"/>
    <property type="molecule type" value="Genomic_DNA"/>
</dbReference>
<dbReference type="GO" id="GO:0009437">
    <property type="term" value="P:carnitine metabolic process"/>
    <property type="evidence" value="ECO:0007669"/>
    <property type="project" value="TreeGrafter"/>
</dbReference>
<sequence>MSRAIQDGTILKPTENAANEIVPSKGIVNGTTSSNGATKREYRFAPNRLPRFPLPDINALCDAFLTGVKAFATPSEFANTLRAVEDFKQPGGQGQLLYSRAAARAADPSVENWEYELQLQRGFLDRRVSLTPCTSFWFSHPLSTRQHSQAERAALLAYTINNFKLKLDAGLVEPEVLNERELTTAFHKWIFNTVRVPGVDSDEMVKHPNNDYCVVFWKGHAYKLSLCTRDQPATYQELFTAFELILRQPVARSFVTILTADNRRPWAEARQQLQLHDSQNAANIKTIEAAAFSVSLDEANPTTAAERGRQFHFGGEKDAANRWHDKSLQFVVCSNGASGTIGEHTMLDALTLGKLNDAIAAAISSHSHTEAGTMSATTTTTLEPLPLKIDLKLEAHIEKVRVQYADSIKDAEHAYFSFEGYGSKALRAVKMSPKSVFQLVVQLAAHSTFGYTPPCWETVNQAHYHLGRVDIIQVVNPQVAAFLAAARDPSVDLPERRALLIKATRAHIASINKAGRNLGWERNLTALRALLENGEQVPALYEDPVYKKVRPRVMMSNCFETGMLEKGCMWKAPEAVWSHYEVYDERYVFIPPLTI</sequence>
<evidence type="ECO:0000256" key="2">
    <source>
        <dbReference type="ARBA" id="ARBA00022679"/>
    </source>
</evidence>
<dbReference type="GO" id="GO:0005777">
    <property type="term" value="C:peroxisome"/>
    <property type="evidence" value="ECO:0007669"/>
    <property type="project" value="TreeGrafter"/>
</dbReference>
<keyword evidence="2 5" id="KW-0808">Transferase</keyword>
<evidence type="ECO:0000259" key="6">
    <source>
        <dbReference type="Pfam" id="PF00755"/>
    </source>
</evidence>
<evidence type="ECO:0000256" key="1">
    <source>
        <dbReference type="ARBA" id="ARBA00005232"/>
    </source>
</evidence>
<dbReference type="OrthoDB" id="5412416at2759"/>
<proteinExistence type="inferred from homology"/>
<dbReference type="GO" id="GO:0005739">
    <property type="term" value="C:mitochondrion"/>
    <property type="evidence" value="ECO:0007669"/>
    <property type="project" value="TreeGrafter"/>
</dbReference>
<dbReference type="Pfam" id="PF00755">
    <property type="entry name" value="Carn_acyltransf"/>
    <property type="match status" value="1"/>
</dbReference>
<dbReference type="InterPro" id="IPR039551">
    <property type="entry name" value="Cho/carn_acyl_trans"/>
</dbReference>
<comment type="caution">
    <text evidence="7">The sequence shown here is derived from an EMBL/GenBank/DDBJ whole genome shotgun (WGS) entry which is preliminary data.</text>
</comment>
<evidence type="ECO:0000313" key="7">
    <source>
        <dbReference type="EMBL" id="KAJ4345190.1"/>
    </source>
</evidence>
<feature type="active site" description="Proton acceptor" evidence="4">
    <location>
        <position position="344"/>
    </location>
</feature>
<name>A0A9W8XAX8_9PLEO</name>
<dbReference type="RefSeq" id="XP_056065354.1">
    <property type="nucleotide sequence ID" value="XM_056220051.1"/>
</dbReference>
<organism evidence="7 8">
    <name type="scientific">Didymosphaeria variabile</name>
    <dbReference type="NCBI Taxonomy" id="1932322"/>
    <lineage>
        <taxon>Eukaryota</taxon>
        <taxon>Fungi</taxon>
        <taxon>Dikarya</taxon>
        <taxon>Ascomycota</taxon>
        <taxon>Pezizomycotina</taxon>
        <taxon>Dothideomycetes</taxon>
        <taxon>Pleosporomycetidae</taxon>
        <taxon>Pleosporales</taxon>
        <taxon>Massarineae</taxon>
        <taxon>Didymosphaeriaceae</taxon>
        <taxon>Didymosphaeria</taxon>
    </lineage>
</organism>
<evidence type="ECO:0000256" key="5">
    <source>
        <dbReference type="RuleBase" id="RU003801"/>
    </source>
</evidence>
<dbReference type="InterPro" id="IPR000542">
    <property type="entry name" value="Carn_acyl_trans"/>
</dbReference>
<protein>
    <recommendedName>
        <fullName evidence="6">Choline/carnitine acyltransferase domain-containing protein</fullName>
    </recommendedName>
</protein>
<dbReference type="SUPFAM" id="SSF52777">
    <property type="entry name" value="CoA-dependent acyltransferases"/>
    <property type="match status" value="2"/>
</dbReference>
<dbReference type="InterPro" id="IPR042231">
    <property type="entry name" value="Cho/carn_acyl_trans_2"/>
</dbReference>
<dbReference type="Gene3D" id="3.30.559.10">
    <property type="entry name" value="Chloramphenicol acetyltransferase-like domain"/>
    <property type="match status" value="1"/>
</dbReference>
<dbReference type="Proteomes" id="UP001140513">
    <property type="component" value="Unassembled WGS sequence"/>
</dbReference>